<keyword evidence="3 5" id="KW-1133">Transmembrane helix</keyword>
<dbReference type="GO" id="GO:0030255">
    <property type="term" value="P:protein secretion by the type IV secretion system"/>
    <property type="evidence" value="ECO:0007669"/>
    <property type="project" value="InterPro"/>
</dbReference>
<evidence type="ECO:0008006" key="8">
    <source>
        <dbReference type="Google" id="ProtNLM"/>
    </source>
</evidence>
<feature type="transmembrane region" description="Helical" evidence="5">
    <location>
        <begin position="185"/>
        <end position="205"/>
    </location>
</feature>
<dbReference type="OrthoDB" id="8525003at2"/>
<organism evidence="6 7">
    <name type="scientific">Ventosimonas gracilis</name>
    <dbReference type="NCBI Taxonomy" id="1680762"/>
    <lineage>
        <taxon>Bacteria</taxon>
        <taxon>Pseudomonadati</taxon>
        <taxon>Pseudomonadota</taxon>
        <taxon>Gammaproteobacteria</taxon>
        <taxon>Pseudomonadales</taxon>
        <taxon>Ventosimonadaceae</taxon>
        <taxon>Ventosimonas</taxon>
    </lineage>
</organism>
<gene>
    <name evidence="6" type="ORF">AXE65_04215</name>
</gene>
<evidence type="ECO:0000313" key="6">
    <source>
        <dbReference type="EMBL" id="KXU36990.1"/>
    </source>
</evidence>
<dbReference type="NCBIfam" id="TIGR02783">
    <property type="entry name" value="TrbL_P"/>
    <property type="match status" value="1"/>
</dbReference>
<evidence type="ECO:0000256" key="3">
    <source>
        <dbReference type="ARBA" id="ARBA00022989"/>
    </source>
</evidence>
<proteinExistence type="predicted"/>
<keyword evidence="7" id="KW-1185">Reference proteome</keyword>
<name>A0A139SR86_9GAMM</name>
<dbReference type="Pfam" id="PF04610">
    <property type="entry name" value="TrbL"/>
    <property type="match status" value="1"/>
</dbReference>
<evidence type="ECO:0000256" key="5">
    <source>
        <dbReference type="SAM" id="Phobius"/>
    </source>
</evidence>
<keyword evidence="4 5" id="KW-0472">Membrane</keyword>
<evidence type="ECO:0000313" key="7">
    <source>
        <dbReference type="Proteomes" id="UP000072660"/>
    </source>
</evidence>
<keyword evidence="2 5" id="KW-0812">Transmembrane</keyword>
<dbReference type="EMBL" id="LSZO01000173">
    <property type="protein sequence ID" value="KXU36990.1"/>
    <property type="molecule type" value="Genomic_DNA"/>
</dbReference>
<evidence type="ECO:0000256" key="4">
    <source>
        <dbReference type="ARBA" id="ARBA00023136"/>
    </source>
</evidence>
<feature type="transmembrane region" description="Helical" evidence="5">
    <location>
        <begin position="86"/>
        <end position="104"/>
    </location>
</feature>
<dbReference type="Proteomes" id="UP000072660">
    <property type="component" value="Unassembled WGS sequence"/>
</dbReference>
<sequence>MRPATIRSALPYLLPLILLVFSLDASAELSSQGLMDDVLKKFKDQTMGWGDTFKQHASWLFLTLATISMVWTFGMLALRKADISEFFAELIRFAIFVGFFWWLLDNGPTFAHAIIDSLTQMGGKVNQGSGYEAELTPSGIVDIGFEAIEHSLKTASWRSPFTSLAGFVFAFGILLLSVMIGMNMLMLLISAWVLAYAGIFILGFGGSRWTQDMAINYYRTVLNTGLQIMTMLLLVGIGKALMREYFESVSAAPTITEMAIVFVVAFIVYHLSSKVPSLIAGMASGGGGGGDMGIGGSGGAAMGAAMGMAGAGIAASSAGKAATKAATTPVTTALASGVGLAKAASALDSSIGQDAKRQGGGTGAFMKAAGIHASRTKAKDAEKAGMLAGLEP</sequence>
<feature type="transmembrane region" description="Helical" evidence="5">
    <location>
        <begin position="59"/>
        <end position="79"/>
    </location>
</feature>
<feature type="transmembrane region" description="Helical" evidence="5">
    <location>
        <begin position="249"/>
        <end position="272"/>
    </location>
</feature>
<reference evidence="6 7" key="1">
    <citation type="submission" date="2016-02" db="EMBL/GenBank/DDBJ databases">
        <authorList>
            <person name="Wen L."/>
            <person name="He K."/>
            <person name="Yang H."/>
        </authorList>
    </citation>
    <scope>NUCLEOTIDE SEQUENCE [LARGE SCALE GENOMIC DNA]</scope>
    <source>
        <strain evidence="6 7">CV58</strain>
    </source>
</reference>
<protein>
    <recommendedName>
        <fullName evidence="8">Conjugal transfer protein TrbL</fullName>
    </recommendedName>
</protein>
<dbReference type="RefSeq" id="WP_068391250.1">
    <property type="nucleotide sequence ID" value="NZ_LSZO01000173.1"/>
</dbReference>
<comment type="caution">
    <text evidence="6">The sequence shown here is derived from an EMBL/GenBank/DDBJ whole genome shotgun (WGS) entry which is preliminary data.</text>
</comment>
<feature type="transmembrane region" description="Helical" evidence="5">
    <location>
        <begin position="217"/>
        <end position="237"/>
    </location>
</feature>
<dbReference type="AlphaFoldDB" id="A0A139SR86"/>
<dbReference type="GO" id="GO:0016020">
    <property type="term" value="C:membrane"/>
    <property type="evidence" value="ECO:0007669"/>
    <property type="project" value="UniProtKB-SubCell"/>
</dbReference>
<dbReference type="InterPro" id="IPR014150">
    <property type="entry name" value="Conjugal_tfr_TrbL"/>
</dbReference>
<dbReference type="InterPro" id="IPR007688">
    <property type="entry name" value="Conjugal_tfr_TrbL/VirB6"/>
</dbReference>
<evidence type="ECO:0000256" key="1">
    <source>
        <dbReference type="ARBA" id="ARBA00004141"/>
    </source>
</evidence>
<accession>A0A139SR86</accession>
<feature type="transmembrane region" description="Helical" evidence="5">
    <location>
        <begin position="161"/>
        <end position="178"/>
    </location>
</feature>
<feature type="transmembrane region" description="Helical" evidence="5">
    <location>
        <begin position="292"/>
        <end position="315"/>
    </location>
</feature>
<evidence type="ECO:0000256" key="2">
    <source>
        <dbReference type="ARBA" id="ARBA00022692"/>
    </source>
</evidence>
<comment type="subcellular location">
    <subcellularLocation>
        <location evidence="1">Membrane</location>
        <topology evidence="1">Multi-pass membrane protein</topology>
    </subcellularLocation>
</comment>